<comment type="function">
    <text evidence="4">Required for flagellar hook formation. May act as a scaffolding protein.</text>
</comment>
<organism evidence="5 6">
    <name type="scientific">Maioricimonas rarisocia</name>
    <dbReference type="NCBI Taxonomy" id="2528026"/>
    <lineage>
        <taxon>Bacteria</taxon>
        <taxon>Pseudomonadati</taxon>
        <taxon>Planctomycetota</taxon>
        <taxon>Planctomycetia</taxon>
        <taxon>Planctomycetales</taxon>
        <taxon>Planctomycetaceae</taxon>
        <taxon>Maioricimonas</taxon>
    </lineage>
</organism>
<dbReference type="Proteomes" id="UP000320496">
    <property type="component" value="Chromosome"/>
</dbReference>
<dbReference type="AlphaFoldDB" id="A0A517ZCN1"/>
<keyword evidence="6" id="KW-1185">Reference proteome</keyword>
<reference evidence="5 6" key="1">
    <citation type="submission" date="2019-02" db="EMBL/GenBank/DDBJ databases">
        <title>Deep-cultivation of Planctomycetes and their phenomic and genomic characterization uncovers novel biology.</title>
        <authorList>
            <person name="Wiegand S."/>
            <person name="Jogler M."/>
            <person name="Boedeker C."/>
            <person name="Pinto D."/>
            <person name="Vollmers J."/>
            <person name="Rivas-Marin E."/>
            <person name="Kohn T."/>
            <person name="Peeters S.H."/>
            <person name="Heuer A."/>
            <person name="Rast P."/>
            <person name="Oberbeckmann S."/>
            <person name="Bunk B."/>
            <person name="Jeske O."/>
            <person name="Meyerdierks A."/>
            <person name="Storesund J.E."/>
            <person name="Kallscheuer N."/>
            <person name="Luecker S."/>
            <person name="Lage O.M."/>
            <person name="Pohl T."/>
            <person name="Merkel B.J."/>
            <person name="Hornburger P."/>
            <person name="Mueller R.-W."/>
            <person name="Bruemmer F."/>
            <person name="Labrenz M."/>
            <person name="Spormann A.M."/>
            <person name="Op den Camp H."/>
            <person name="Overmann J."/>
            <person name="Amann R."/>
            <person name="Jetten M.S.M."/>
            <person name="Mascher T."/>
            <person name="Medema M.H."/>
            <person name="Devos D.P."/>
            <person name="Kaster A.-K."/>
            <person name="Ovreas L."/>
            <person name="Rohde M."/>
            <person name="Galperin M.Y."/>
            <person name="Jogler C."/>
        </authorList>
    </citation>
    <scope>NUCLEOTIDE SEQUENCE [LARGE SCALE GENOMIC DNA]</scope>
    <source>
        <strain evidence="5 6">Mal4</strain>
    </source>
</reference>
<dbReference type="RefSeq" id="WP_145371367.1">
    <property type="nucleotide sequence ID" value="NZ_CP036275.1"/>
</dbReference>
<evidence type="ECO:0000313" key="5">
    <source>
        <dbReference type="EMBL" id="QDU40219.1"/>
    </source>
</evidence>
<name>A0A517ZCN1_9PLAN</name>
<evidence type="ECO:0000256" key="3">
    <source>
        <dbReference type="ARBA" id="ARBA00022795"/>
    </source>
</evidence>
<dbReference type="GO" id="GO:0044781">
    <property type="term" value="P:bacterial-type flagellum organization"/>
    <property type="evidence" value="ECO:0007669"/>
    <property type="project" value="UniProtKB-KW"/>
</dbReference>
<dbReference type="KEGG" id="mri:Mal4_45750"/>
<protein>
    <recommendedName>
        <fullName evidence="2">Basal-body rod modification protein FlgD</fullName>
    </recommendedName>
</protein>
<accession>A0A517ZCN1</accession>
<sequence>MDAISGSSDLGQQQFLELLVTQLKNQDPLEPVEQTEFISQLAQFSVVEGVETLNLQFDDMLRLQQLTEGAQLVGRTVEFISPITGETVQAPVQEARVLDGRMMLTAGTDVVPLDQVLAVVDSTEASG</sequence>
<evidence type="ECO:0000256" key="1">
    <source>
        <dbReference type="ARBA" id="ARBA00010577"/>
    </source>
</evidence>
<dbReference type="Pfam" id="PF03963">
    <property type="entry name" value="FlgD"/>
    <property type="match status" value="1"/>
</dbReference>
<proteinExistence type="inferred from homology"/>
<evidence type="ECO:0000256" key="4">
    <source>
        <dbReference type="ARBA" id="ARBA00024746"/>
    </source>
</evidence>
<dbReference type="InterPro" id="IPR005648">
    <property type="entry name" value="FlgD"/>
</dbReference>
<keyword evidence="3" id="KW-1005">Bacterial flagellum biogenesis</keyword>
<evidence type="ECO:0000313" key="6">
    <source>
        <dbReference type="Proteomes" id="UP000320496"/>
    </source>
</evidence>
<gene>
    <name evidence="5" type="primary">flgD</name>
    <name evidence="5" type="ORF">Mal4_45750</name>
</gene>
<comment type="similarity">
    <text evidence="1">Belongs to the FlgD family.</text>
</comment>
<dbReference type="OrthoDB" id="280334at2"/>
<dbReference type="EMBL" id="CP036275">
    <property type="protein sequence ID" value="QDU40219.1"/>
    <property type="molecule type" value="Genomic_DNA"/>
</dbReference>
<evidence type="ECO:0000256" key="2">
    <source>
        <dbReference type="ARBA" id="ARBA00016013"/>
    </source>
</evidence>